<dbReference type="OrthoDB" id="668540at2759"/>
<dbReference type="InterPro" id="IPR011989">
    <property type="entry name" value="ARM-like"/>
</dbReference>
<name>A0A078ALC9_STYLE</name>
<dbReference type="GO" id="GO:0010608">
    <property type="term" value="P:post-transcriptional regulation of gene expression"/>
    <property type="evidence" value="ECO:0007669"/>
    <property type="project" value="TreeGrafter"/>
</dbReference>
<dbReference type="PROSITE" id="PS50303">
    <property type="entry name" value="PUM_HD"/>
    <property type="match status" value="1"/>
</dbReference>
<organism evidence="4 5">
    <name type="scientific">Stylonychia lemnae</name>
    <name type="common">Ciliate</name>
    <dbReference type="NCBI Taxonomy" id="5949"/>
    <lineage>
        <taxon>Eukaryota</taxon>
        <taxon>Sar</taxon>
        <taxon>Alveolata</taxon>
        <taxon>Ciliophora</taxon>
        <taxon>Intramacronucleata</taxon>
        <taxon>Spirotrichea</taxon>
        <taxon>Stichotrichia</taxon>
        <taxon>Sporadotrichida</taxon>
        <taxon>Oxytrichidae</taxon>
        <taxon>Stylonychinae</taxon>
        <taxon>Stylonychia</taxon>
    </lineage>
</organism>
<evidence type="ECO:0000259" key="3">
    <source>
        <dbReference type="PROSITE" id="PS50303"/>
    </source>
</evidence>
<keyword evidence="1" id="KW-0677">Repeat</keyword>
<dbReference type="Proteomes" id="UP000039865">
    <property type="component" value="Unassembled WGS sequence"/>
</dbReference>
<dbReference type="InterPro" id="IPR016024">
    <property type="entry name" value="ARM-type_fold"/>
</dbReference>
<protein>
    <submittedName>
        <fullName evidence="4">Pumillio protein 3</fullName>
    </submittedName>
</protein>
<keyword evidence="5" id="KW-1185">Reference proteome</keyword>
<evidence type="ECO:0000256" key="2">
    <source>
        <dbReference type="PROSITE-ProRule" id="PRU00317"/>
    </source>
</evidence>
<feature type="repeat" description="Pumilio" evidence="2">
    <location>
        <begin position="775"/>
        <end position="817"/>
    </location>
</feature>
<dbReference type="PROSITE" id="PS50302">
    <property type="entry name" value="PUM"/>
    <property type="match status" value="2"/>
</dbReference>
<dbReference type="AlphaFoldDB" id="A0A078ALC9"/>
<dbReference type="GO" id="GO:0005737">
    <property type="term" value="C:cytoplasm"/>
    <property type="evidence" value="ECO:0007669"/>
    <property type="project" value="TreeGrafter"/>
</dbReference>
<dbReference type="SUPFAM" id="SSF48371">
    <property type="entry name" value="ARM repeat"/>
    <property type="match status" value="1"/>
</dbReference>
<dbReference type="PANTHER" id="PTHR12537">
    <property type="entry name" value="RNA BINDING PROTEIN PUMILIO-RELATED"/>
    <property type="match status" value="1"/>
</dbReference>
<dbReference type="Gene3D" id="1.25.10.10">
    <property type="entry name" value="Leucine-rich Repeat Variant"/>
    <property type="match status" value="1"/>
</dbReference>
<accession>A0A078ALC9</accession>
<dbReference type="Pfam" id="PF00806">
    <property type="entry name" value="PUF"/>
    <property type="match status" value="4"/>
</dbReference>
<feature type="domain" description="PUM-HD" evidence="3">
    <location>
        <begin position="491"/>
        <end position="839"/>
    </location>
</feature>
<dbReference type="EMBL" id="CCKQ01011145">
    <property type="protein sequence ID" value="CDW82681.1"/>
    <property type="molecule type" value="Genomic_DNA"/>
</dbReference>
<proteinExistence type="predicted"/>
<reference evidence="4 5" key="1">
    <citation type="submission" date="2014-06" db="EMBL/GenBank/DDBJ databases">
        <authorList>
            <person name="Swart Estienne"/>
        </authorList>
    </citation>
    <scope>NUCLEOTIDE SEQUENCE [LARGE SCALE GENOMIC DNA]</scope>
    <source>
        <strain evidence="4 5">130c</strain>
    </source>
</reference>
<gene>
    <name evidence="4" type="primary">Contig14753.g15711</name>
    <name evidence="4" type="ORF">STYLEM_11714</name>
</gene>
<dbReference type="InterPro" id="IPR033133">
    <property type="entry name" value="PUM-HD"/>
</dbReference>
<evidence type="ECO:0000256" key="1">
    <source>
        <dbReference type="ARBA" id="ARBA00022737"/>
    </source>
</evidence>
<evidence type="ECO:0000313" key="4">
    <source>
        <dbReference type="EMBL" id="CDW82681.1"/>
    </source>
</evidence>
<dbReference type="GO" id="GO:0003729">
    <property type="term" value="F:mRNA binding"/>
    <property type="evidence" value="ECO:0007669"/>
    <property type="project" value="TreeGrafter"/>
</dbReference>
<dbReference type="InParanoid" id="A0A078ALC9"/>
<dbReference type="SMART" id="SM00025">
    <property type="entry name" value="Pumilio"/>
    <property type="match status" value="6"/>
</dbReference>
<dbReference type="PANTHER" id="PTHR12537:SF13">
    <property type="entry name" value="PUMILIO HOMOLOGY DOMAIN FAMILY MEMBER 4"/>
    <property type="match status" value="1"/>
</dbReference>
<evidence type="ECO:0000313" key="5">
    <source>
        <dbReference type="Proteomes" id="UP000039865"/>
    </source>
</evidence>
<sequence>MQSKGAFNQYVFNRQSDTPPGLNEAQPIQDNQMIGNMYQRGYNQQMISQNYQNGSTQGSTIGATQEIRHNQPFKNFNCNQQIQFTQEHNPQMKINSIFSGQKNPYLQDQPSIFNEQFKNQRAMSLIPQNNFMPPPGLAHIIKENSFQQIAQPQFEIQRAYSLGNIYEEQQKSFQFKTCAVCIQEITLVDDYTITFHPALKQYCPTHKNCLRLLRRDSGLVAVPKFELKVTDELQPSTDVYQNTPKFIEIAIEILHPMSKQLIHSIDSSLVQSLPVSINTQKLENIEVQILFKVIWTKQNNAKLPRIIQGMIDLQQYMQEGKLSQNIQVQLDQPEEATVELQFKVLNQQNYEGQKQMLTIKDISLILEVKEVQEFSTTSSSYMGLSRGSIDINNIQQQQNMQAWLMFNRQMEKRQYSLANDAHLQNFQNQTLQQQQQQQINQQILYAKKKANSIVDPNTISRAQFSPQVIPEINSSPILANPEFRATNFNTLSQDFIPQNRSSPVQGQIMTSQISEEINQGFFRDGEIFSKILTKQGSKEMQKNLDKANPLTVEKIVQEIEQKFAEILIDQYGNYFCQKLFLKINDQQKHRLLQTLKEPFSNTKNKFLGVAKDSRGTHSLQGFLESINKSQFNQIVGEILHKDLLKYAYNKHATHVLIRFIQLADVHPHLEKIYEVICKNMISLSQDANGLPVIKATIKKFNVPEIKHRMINILSNEYWSNEDCQTMYKGFIPQLQQLSIQKFSSNVIEKVLDKADQVLFLFLQFQQPTVEMYAQEIIEGDKLRILIRNNYGYYVVERILMHCLSEQLNQKLRQEILKNVNTLGGNQLRNKWLDLIEKSKSGLFFERKVQNLRDKGENRQ</sequence>
<dbReference type="InterPro" id="IPR001313">
    <property type="entry name" value="Pumilio_RNA-bd_rpt"/>
</dbReference>
<feature type="repeat" description="Pumilio" evidence="2">
    <location>
        <begin position="558"/>
        <end position="593"/>
    </location>
</feature>